<evidence type="ECO:0000259" key="1">
    <source>
        <dbReference type="PROSITE" id="PS50126"/>
    </source>
</evidence>
<keyword evidence="2" id="KW-0687">Ribonucleoprotein</keyword>
<reference evidence="3" key="1">
    <citation type="submission" date="2017-09" db="EMBL/GenBank/DDBJ databases">
        <title>Depth-based differentiation of microbial function through sediment-hosted aquifers and enrichment of novel symbionts in the deep terrestrial subsurface.</title>
        <authorList>
            <person name="Probst A.J."/>
            <person name="Ladd B."/>
            <person name="Jarett J.K."/>
            <person name="Geller-Mcgrath D.E."/>
            <person name="Sieber C.M.K."/>
            <person name="Emerson J.B."/>
            <person name="Anantharaman K."/>
            <person name="Thomas B.C."/>
            <person name="Malmstrom R."/>
            <person name="Stieglmeier M."/>
            <person name="Klingl A."/>
            <person name="Woyke T."/>
            <person name="Ryan C.M."/>
            <person name="Banfield J.F."/>
        </authorList>
    </citation>
    <scope>NUCLEOTIDE SEQUENCE [LARGE SCALE GENOMIC DNA]</scope>
</reference>
<feature type="domain" description="S1 motif" evidence="1">
    <location>
        <begin position="24"/>
        <end position="91"/>
    </location>
</feature>
<feature type="domain" description="S1 motif" evidence="1">
    <location>
        <begin position="109"/>
        <end position="187"/>
    </location>
</feature>
<dbReference type="SUPFAM" id="SSF50249">
    <property type="entry name" value="Nucleic acid-binding proteins"/>
    <property type="match status" value="4"/>
</dbReference>
<dbReference type="Pfam" id="PF00575">
    <property type="entry name" value="S1"/>
    <property type="match status" value="4"/>
</dbReference>
<dbReference type="PRINTS" id="PR00681">
    <property type="entry name" value="RIBOSOMALS1"/>
</dbReference>
<dbReference type="InterPro" id="IPR052757">
    <property type="entry name" value="Ribosomal_protein_S1"/>
</dbReference>
<accession>A0A2M8KDK6</accession>
<dbReference type="EMBL" id="PFDW01000065">
    <property type="protein sequence ID" value="PJE58000.1"/>
    <property type="molecule type" value="Genomic_DNA"/>
</dbReference>
<dbReference type="InterPro" id="IPR035104">
    <property type="entry name" value="Ribosomal_protein_S1-like"/>
</dbReference>
<comment type="caution">
    <text evidence="2">The sequence shown here is derived from an EMBL/GenBank/DDBJ whole genome shotgun (WGS) entry which is preliminary data.</text>
</comment>
<organism evidence="2 3">
    <name type="scientific">Candidatus Portnoybacteria bacterium CG10_big_fil_rev_8_21_14_0_10_36_7</name>
    <dbReference type="NCBI Taxonomy" id="1974812"/>
    <lineage>
        <taxon>Bacteria</taxon>
        <taxon>Candidatus Portnoyibacteriota</taxon>
    </lineage>
</organism>
<dbReference type="GO" id="GO:0003676">
    <property type="term" value="F:nucleic acid binding"/>
    <property type="evidence" value="ECO:0007669"/>
    <property type="project" value="InterPro"/>
</dbReference>
<feature type="domain" description="S1 motif" evidence="1">
    <location>
        <begin position="289"/>
        <end position="356"/>
    </location>
</feature>
<dbReference type="GO" id="GO:0005840">
    <property type="term" value="C:ribosome"/>
    <property type="evidence" value="ECO:0007669"/>
    <property type="project" value="UniProtKB-KW"/>
</dbReference>
<dbReference type="InterPro" id="IPR012340">
    <property type="entry name" value="NA-bd_OB-fold"/>
</dbReference>
<dbReference type="CDD" id="cd00164">
    <property type="entry name" value="S1_like"/>
    <property type="match status" value="1"/>
</dbReference>
<keyword evidence="2" id="KW-0689">Ribosomal protein</keyword>
<sequence>MTIKTQSKVVDADFSNQPAIPQPGQTVDGIILEVGKKNILVDLPGYGTGVILGREIKNNPSLVKALKVGEKVSAVVLDGENDHGYTELCFSEAQQEKSWQTLHDAKKTGEEIIVRVMQANRGGLMVNYGSVSGFLPVSQLNEDNYPKVENGNKSMIQQMLSKLVGQDMKVKVLDADSREQKLIVSQKAKSQEEFKKLASNYKVGQTVKGTITGLTDFGAFIKFGEPALEGLIYISEIDWKMINHPSEVLKTGDEIEAKITDIKNGQITLSLKALQPDPWKNIEPEIKKGDVVDGEAIKLNPYGAFIKINPFIHGLIHISEFGTQQKMREKLEIGKSYKFEIILVDPKEHRLSLKLVDVQ</sequence>
<dbReference type="AlphaFoldDB" id="A0A2M8KDK6"/>
<dbReference type="InterPro" id="IPR003029">
    <property type="entry name" value="S1_domain"/>
</dbReference>
<protein>
    <submittedName>
        <fullName evidence="2">30S ribosomal protein S1</fullName>
    </submittedName>
</protein>
<dbReference type="SMART" id="SM00316">
    <property type="entry name" value="S1"/>
    <property type="match status" value="4"/>
</dbReference>
<gene>
    <name evidence="2" type="ORF">COU81_03175</name>
</gene>
<dbReference type="PANTHER" id="PTHR47559:SF1">
    <property type="entry name" value="OS03G0844900 PROTEIN"/>
    <property type="match status" value="1"/>
</dbReference>
<feature type="domain" description="S1 motif" evidence="1">
    <location>
        <begin position="204"/>
        <end position="272"/>
    </location>
</feature>
<dbReference type="Gene3D" id="2.40.50.140">
    <property type="entry name" value="Nucleic acid-binding proteins"/>
    <property type="match status" value="4"/>
</dbReference>
<dbReference type="PANTHER" id="PTHR47559">
    <property type="entry name" value="OS03G0844900 PROTEIN"/>
    <property type="match status" value="1"/>
</dbReference>
<evidence type="ECO:0000313" key="2">
    <source>
        <dbReference type="EMBL" id="PJE58000.1"/>
    </source>
</evidence>
<dbReference type="Proteomes" id="UP000231450">
    <property type="component" value="Unassembled WGS sequence"/>
</dbReference>
<proteinExistence type="predicted"/>
<dbReference type="PROSITE" id="PS50126">
    <property type="entry name" value="S1"/>
    <property type="match status" value="4"/>
</dbReference>
<name>A0A2M8KDK6_9BACT</name>
<evidence type="ECO:0000313" key="3">
    <source>
        <dbReference type="Proteomes" id="UP000231450"/>
    </source>
</evidence>